<comment type="subcellular location">
    <subcellularLocation>
        <location evidence="2">Nucleus</location>
    </subcellularLocation>
</comment>
<evidence type="ECO:0000256" key="1">
    <source>
        <dbReference type="ARBA" id="ARBA00002212"/>
    </source>
</evidence>
<dbReference type="InterPro" id="IPR019098">
    <property type="entry name" value="Histone_chaperone_domain_CHZ"/>
</dbReference>
<comment type="subunit">
    <text evidence="6">Forms a heterotrimer with H2A.Z-H2B, stabilizing the association of the histone dimer. Also, with a lower affinity, forms a heterotrimer with H2A-H2B.</text>
</comment>
<evidence type="ECO:0000256" key="2">
    <source>
        <dbReference type="ARBA" id="ARBA00004123"/>
    </source>
</evidence>
<dbReference type="Proteomes" id="UP001583172">
    <property type="component" value="Unassembled WGS sequence"/>
</dbReference>
<sequence>MRLPTLLPALLAAATAPLASATASDNASQQSSVVGIYIQPIAADPTGAAPSLLAEIALPDPGDSDNKQAAESDATDGLIPAEVLNYAAPDLPEDGDDKLVRIGVYDTARARWVSSTSVAAVGNFAKGFAPHFVITLDEEEETLSMADRGSEKGKKSKGKAAEGRRSPNVLGVTVRGVAIDAGVTRDFGPQAAVVRTRPGVQPTPGRPVVLSPEGKKVEEEGEKSFIQKYCLQQLALARQLVARSNQPICPTIMLFQARSAGRSGSMATENGSLDPTGVAAPGNGAAPQADFKGKGKAPATEEPVEDTSMVDDDDDDDDDEDEEVDEEPEPADEDNMEEIDLDNVVPRRTRGKVIDFAKAAAENPPDEEDDEDDEDFVAEDDKMDED</sequence>
<proteinExistence type="inferred from homology"/>
<evidence type="ECO:0000313" key="11">
    <source>
        <dbReference type="Proteomes" id="UP001583172"/>
    </source>
</evidence>
<feature type="compositionally biased region" description="Acidic residues" evidence="7">
    <location>
        <begin position="364"/>
        <end position="386"/>
    </location>
</feature>
<keyword evidence="4" id="KW-0143">Chaperone</keyword>
<comment type="function">
    <text evidence="1">Forms a chaperone-bound H2A.Z-H2B complex that acts as a source for SWR1 complex-dependent H2A to H2A.Z histone replacement in chromatin.</text>
</comment>
<evidence type="ECO:0000256" key="7">
    <source>
        <dbReference type="SAM" id="MobiDB-lite"/>
    </source>
</evidence>
<feature type="compositionally biased region" description="Acidic residues" evidence="7">
    <location>
        <begin position="302"/>
        <end position="341"/>
    </location>
</feature>
<dbReference type="SMART" id="SM01082">
    <property type="entry name" value="CHZ"/>
    <property type="match status" value="1"/>
</dbReference>
<dbReference type="EMBL" id="JAZGSY010000100">
    <property type="protein sequence ID" value="KAL1840761.1"/>
    <property type="molecule type" value="Genomic_DNA"/>
</dbReference>
<evidence type="ECO:0000256" key="3">
    <source>
        <dbReference type="ARBA" id="ARBA00008057"/>
    </source>
</evidence>
<evidence type="ECO:0000256" key="4">
    <source>
        <dbReference type="ARBA" id="ARBA00023186"/>
    </source>
</evidence>
<organism evidence="10 11">
    <name type="scientific">Humicola insolens</name>
    <name type="common">Soft-rot fungus</name>
    <dbReference type="NCBI Taxonomy" id="85995"/>
    <lineage>
        <taxon>Eukaryota</taxon>
        <taxon>Fungi</taxon>
        <taxon>Dikarya</taxon>
        <taxon>Ascomycota</taxon>
        <taxon>Pezizomycotina</taxon>
        <taxon>Sordariomycetes</taxon>
        <taxon>Sordariomycetidae</taxon>
        <taxon>Sordariales</taxon>
        <taxon>Chaetomiaceae</taxon>
        <taxon>Mycothermus</taxon>
    </lineage>
</organism>
<evidence type="ECO:0000259" key="9">
    <source>
        <dbReference type="SMART" id="SM01082"/>
    </source>
</evidence>
<accession>A0ABR3VH56</accession>
<reference evidence="10 11" key="1">
    <citation type="journal article" date="2024" name="Commun. Biol.">
        <title>Comparative genomic analysis of thermophilic fungi reveals convergent evolutionary adaptations and gene losses.</title>
        <authorList>
            <person name="Steindorff A.S."/>
            <person name="Aguilar-Pontes M.V."/>
            <person name="Robinson A.J."/>
            <person name="Andreopoulos B."/>
            <person name="LaButti K."/>
            <person name="Kuo A."/>
            <person name="Mondo S."/>
            <person name="Riley R."/>
            <person name="Otillar R."/>
            <person name="Haridas S."/>
            <person name="Lipzen A."/>
            <person name="Grimwood J."/>
            <person name="Schmutz J."/>
            <person name="Clum A."/>
            <person name="Reid I.D."/>
            <person name="Moisan M.C."/>
            <person name="Butler G."/>
            <person name="Nguyen T.T.M."/>
            <person name="Dewar K."/>
            <person name="Conant G."/>
            <person name="Drula E."/>
            <person name="Henrissat B."/>
            <person name="Hansel C."/>
            <person name="Singer S."/>
            <person name="Hutchinson M.I."/>
            <person name="de Vries R.P."/>
            <person name="Natvig D.O."/>
            <person name="Powell A.J."/>
            <person name="Tsang A."/>
            <person name="Grigoriev I.V."/>
        </authorList>
    </citation>
    <scope>NUCLEOTIDE SEQUENCE [LARGE SCALE GENOMIC DNA]</scope>
    <source>
        <strain evidence="10 11">CBS 620.91</strain>
    </source>
</reference>
<dbReference type="PANTHER" id="PTHR39219:SF1">
    <property type="entry name" value="ER MEMBRANE PROTEIN COMPLEX SUBUNIT 10"/>
    <property type="match status" value="1"/>
</dbReference>
<protein>
    <recommendedName>
        <fullName evidence="9">Histone chaperone domain-containing protein</fullName>
    </recommendedName>
</protein>
<feature type="chain" id="PRO_5047013419" description="Histone chaperone domain-containing protein" evidence="8">
    <location>
        <begin position="22"/>
        <end position="386"/>
    </location>
</feature>
<comment type="caution">
    <text evidence="10">The sequence shown here is derived from an EMBL/GenBank/DDBJ whole genome shotgun (WGS) entry which is preliminary data.</text>
</comment>
<feature type="domain" description="Histone chaperone" evidence="9">
    <location>
        <begin position="330"/>
        <end position="365"/>
    </location>
</feature>
<feature type="signal peptide" evidence="8">
    <location>
        <begin position="1"/>
        <end position="21"/>
    </location>
</feature>
<evidence type="ECO:0000256" key="5">
    <source>
        <dbReference type="ARBA" id="ARBA00023242"/>
    </source>
</evidence>
<evidence type="ECO:0000313" key="10">
    <source>
        <dbReference type="EMBL" id="KAL1840761.1"/>
    </source>
</evidence>
<comment type="similarity">
    <text evidence="3">Belongs to the CHZ1 family.</text>
</comment>
<dbReference type="Pfam" id="PF09649">
    <property type="entry name" value="CHZ"/>
    <property type="match status" value="1"/>
</dbReference>
<keyword evidence="11" id="KW-1185">Reference proteome</keyword>
<dbReference type="PANTHER" id="PTHR39219">
    <property type="entry name" value="ER MEMBRANE PROTEIN COMPLEX SUBUNIT 10"/>
    <property type="match status" value="1"/>
</dbReference>
<keyword evidence="8" id="KW-0732">Signal</keyword>
<evidence type="ECO:0000256" key="8">
    <source>
        <dbReference type="SAM" id="SignalP"/>
    </source>
</evidence>
<evidence type="ECO:0000256" key="6">
    <source>
        <dbReference type="ARBA" id="ARBA00025877"/>
    </source>
</evidence>
<feature type="region of interest" description="Disordered" evidence="7">
    <location>
        <begin position="196"/>
        <end position="215"/>
    </location>
</feature>
<gene>
    <name evidence="10" type="ORF">VTJ49DRAFT_153</name>
</gene>
<keyword evidence="5" id="KW-0539">Nucleus</keyword>
<feature type="compositionally biased region" description="Basic and acidic residues" evidence="7">
    <location>
        <begin position="148"/>
        <end position="165"/>
    </location>
</feature>
<feature type="region of interest" description="Disordered" evidence="7">
    <location>
        <begin position="143"/>
        <end position="165"/>
    </location>
</feature>
<feature type="region of interest" description="Disordered" evidence="7">
    <location>
        <begin position="263"/>
        <end position="386"/>
    </location>
</feature>
<name>A0ABR3VH56_HUMIN</name>